<feature type="domain" description="HTH cro/C1-type" evidence="1">
    <location>
        <begin position="20"/>
        <end position="72"/>
    </location>
</feature>
<keyword evidence="2" id="KW-0238">DNA-binding</keyword>
<evidence type="ECO:0000313" key="3">
    <source>
        <dbReference type="Proteomes" id="UP000051335"/>
    </source>
</evidence>
<name>A0A0P9PM29_9PSED</name>
<proteinExistence type="predicted"/>
<accession>A0A0P9PM29</accession>
<evidence type="ECO:0000313" key="2">
    <source>
        <dbReference type="EMBL" id="KPX00811.1"/>
    </source>
</evidence>
<organism evidence="2 3">
    <name type="scientific">Pseudomonas syringae pv. coryli</name>
    <dbReference type="NCBI Taxonomy" id="317659"/>
    <lineage>
        <taxon>Bacteria</taxon>
        <taxon>Pseudomonadati</taxon>
        <taxon>Pseudomonadota</taxon>
        <taxon>Gammaproteobacteria</taxon>
        <taxon>Pseudomonadales</taxon>
        <taxon>Pseudomonadaceae</taxon>
        <taxon>Pseudomonas</taxon>
    </lineage>
</organism>
<gene>
    <name evidence="2" type="ORF">ALO75_00183</name>
</gene>
<dbReference type="PATRIC" id="fig|317659.3.peg.381"/>
<dbReference type="PROSITE" id="PS50943">
    <property type="entry name" value="HTH_CROC1"/>
    <property type="match status" value="1"/>
</dbReference>
<dbReference type="Proteomes" id="UP000051335">
    <property type="component" value="Unassembled WGS sequence"/>
</dbReference>
<dbReference type="Pfam" id="PF01381">
    <property type="entry name" value="HTH_3"/>
    <property type="match status" value="1"/>
</dbReference>
<dbReference type="GO" id="GO:0003677">
    <property type="term" value="F:DNA binding"/>
    <property type="evidence" value="ECO:0007669"/>
    <property type="project" value="UniProtKB-KW"/>
</dbReference>
<reference evidence="2 3" key="1">
    <citation type="submission" date="2015-09" db="EMBL/GenBank/DDBJ databases">
        <title>Genome announcement of multiple Pseudomonas syringae strains.</title>
        <authorList>
            <person name="Thakur S."/>
            <person name="Wang P.W."/>
            <person name="Gong Y."/>
            <person name="Weir B.S."/>
            <person name="Guttman D.S."/>
        </authorList>
    </citation>
    <scope>NUCLEOTIDE SEQUENCE [LARGE SCALE GENOMIC DNA]</scope>
    <source>
        <strain evidence="2 3">ICMP17001</strain>
    </source>
</reference>
<sequence length="99" mass="10893">MIENRDSSAMDLSNAIGAALKEAREAKGLTQEDFVGVSGRTYLSEIERGLKSPTLEKLDQLATRIGIHPLELLVSCYAKQASMSQQALLDMLDERLRNA</sequence>
<dbReference type="Gene3D" id="1.10.260.40">
    <property type="entry name" value="lambda repressor-like DNA-binding domains"/>
    <property type="match status" value="1"/>
</dbReference>
<protein>
    <submittedName>
        <fullName evidence="2">DNA-binding protein</fullName>
    </submittedName>
</protein>
<dbReference type="CDD" id="cd00093">
    <property type="entry name" value="HTH_XRE"/>
    <property type="match status" value="1"/>
</dbReference>
<dbReference type="SUPFAM" id="SSF47413">
    <property type="entry name" value="lambda repressor-like DNA-binding domains"/>
    <property type="match status" value="1"/>
</dbReference>
<dbReference type="AlphaFoldDB" id="A0A0P9PM29"/>
<keyword evidence="3" id="KW-1185">Reference proteome</keyword>
<dbReference type="EMBL" id="LJQC01000423">
    <property type="protein sequence ID" value="KPX00811.1"/>
    <property type="molecule type" value="Genomic_DNA"/>
</dbReference>
<dbReference type="InterPro" id="IPR010982">
    <property type="entry name" value="Lambda_DNA-bd_dom_sf"/>
</dbReference>
<evidence type="ECO:0000259" key="1">
    <source>
        <dbReference type="PROSITE" id="PS50943"/>
    </source>
</evidence>
<comment type="caution">
    <text evidence="2">The sequence shown here is derived from an EMBL/GenBank/DDBJ whole genome shotgun (WGS) entry which is preliminary data.</text>
</comment>
<dbReference type="SMART" id="SM00530">
    <property type="entry name" value="HTH_XRE"/>
    <property type="match status" value="1"/>
</dbReference>
<dbReference type="InterPro" id="IPR001387">
    <property type="entry name" value="Cro/C1-type_HTH"/>
</dbReference>